<feature type="domain" description="HTH-type transcriptional repressor NicS C-terminal" evidence="1">
    <location>
        <begin position="1"/>
        <end position="44"/>
    </location>
</feature>
<keyword evidence="3" id="KW-1185">Reference proteome</keyword>
<proteinExistence type="predicted"/>
<feature type="non-terminal residue" evidence="2">
    <location>
        <position position="1"/>
    </location>
</feature>
<name>A0A368SXH9_9ACTN</name>
<comment type="caution">
    <text evidence="2">The sequence shown here is derived from an EMBL/GenBank/DDBJ whole genome shotgun (WGS) entry which is preliminary data.</text>
</comment>
<dbReference type="InterPro" id="IPR041474">
    <property type="entry name" value="NicS_C"/>
</dbReference>
<dbReference type="Proteomes" id="UP000253318">
    <property type="component" value="Unassembled WGS sequence"/>
</dbReference>
<dbReference type="SUPFAM" id="SSF48498">
    <property type="entry name" value="Tetracyclin repressor-like, C-terminal domain"/>
    <property type="match status" value="1"/>
</dbReference>
<evidence type="ECO:0000313" key="2">
    <source>
        <dbReference type="EMBL" id="RCV47325.1"/>
    </source>
</evidence>
<dbReference type="Gene3D" id="1.10.357.10">
    <property type="entry name" value="Tetracycline Repressor, domain 2"/>
    <property type="match status" value="1"/>
</dbReference>
<dbReference type="InterPro" id="IPR036271">
    <property type="entry name" value="Tet_transcr_reg_TetR-rel_C_sf"/>
</dbReference>
<gene>
    <name evidence="2" type="ORF">DEF24_27285</name>
</gene>
<protein>
    <submittedName>
        <fullName evidence="2">TetR family transcriptional regulator</fullName>
    </submittedName>
</protein>
<dbReference type="EMBL" id="QEIN01000546">
    <property type="protein sequence ID" value="RCV47325.1"/>
    <property type="molecule type" value="Genomic_DNA"/>
</dbReference>
<accession>A0A368SXH9</accession>
<reference evidence="2 3" key="1">
    <citation type="submission" date="2018-04" db="EMBL/GenBank/DDBJ databases">
        <title>Novel actinobacteria from marine sediment.</title>
        <authorList>
            <person name="Ng Z.Y."/>
            <person name="Tan G.Y.A."/>
        </authorList>
    </citation>
    <scope>NUCLEOTIDE SEQUENCE [LARGE SCALE GENOMIC DNA]</scope>
    <source>
        <strain evidence="2 3">TPS81</strain>
    </source>
</reference>
<dbReference type="AlphaFoldDB" id="A0A368SXH9"/>
<evidence type="ECO:0000259" key="1">
    <source>
        <dbReference type="Pfam" id="PF17938"/>
    </source>
</evidence>
<evidence type="ECO:0000313" key="3">
    <source>
        <dbReference type="Proteomes" id="UP000253318"/>
    </source>
</evidence>
<dbReference type="Pfam" id="PF17938">
    <property type="entry name" value="TetR_C_29"/>
    <property type="match status" value="1"/>
</dbReference>
<organism evidence="2 3">
    <name type="scientific">Marinitenerispora sediminis</name>
    <dbReference type="NCBI Taxonomy" id="1931232"/>
    <lineage>
        <taxon>Bacteria</taxon>
        <taxon>Bacillati</taxon>
        <taxon>Actinomycetota</taxon>
        <taxon>Actinomycetes</taxon>
        <taxon>Streptosporangiales</taxon>
        <taxon>Nocardiopsidaceae</taxon>
        <taxon>Marinitenerispora</taxon>
    </lineage>
</organism>
<sequence length="60" mass="6729">LYMVICSYCAFAVASRHTFTAISGRDPLDPERREHHRRMLGDMVVAYLTDPAARPGPPPD</sequence>